<keyword evidence="1" id="KW-0472">Membrane</keyword>
<keyword evidence="3" id="KW-1185">Reference proteome</keyword>
<feature type="transmembrane region" description="Helical" evidence="1">
    <location>
        <begin position="16"/>
        <end position="36"/>
    </location>
</feature>
<comment type="caution">
    <text evidence="2">The sequence shown here is derived from an EMBL/GenBank/DDBJ whole genome shotgun (WGS) entry which is preliminary data.</text>
</comment>
<dbReference type="EMBL" id="JAVDDT010000006">
    <property type="protein sequence ID" value="MDQ2070170.1"/>
    <property type="molecule type" value="Genomic_DNA"/>
</dbReference>
<proteinExistence type="predicted"/>
<organism evidence="2 3">
    <name type="scientific">Natronospira bacteriovora</name>
    <dbReference type="NCBI Taxonomy" id="3069753"/>
    <lineage>
        <taxon>Bacteria</taxon>
        <taxon>Pseudomonadati</taxon>
        <taxon>Pseudomonadota</taxon>
        <taxon>Gammaproteobacteria</taxon>
        <taxon>Natronospirales</taxon>
        <taxon>Natronospiraceae</taxon>
        <taxon>Natronospira</taxon>
    </lineage>
</organism>
<keyword evidence="1" id="KW-0812">Transmembrane</keyword>
<sequence>MDEQERTKQNRRRARNWALVIGAVAVVFYLGIFFLIHTRY</sequence>
<reference evidence="2 3" key="1">
    <citation type="submission" date="2023-08" db="EMBL/GenBank/DDBJ databases">
        <title>Whole-genome sequencing of halo(alkali)philic microorganisms from hypersaline lakes.</title>
        <authorList>
            <person name="Sorokin D.Y."/>
            <person name="Abbas B."/>
            <person name="Merkel A.Y."/>
        </authorList>
    </citation>
    <scope>NUCLEOTIDE SEQUENCE [LARGE SCALE GENOMIC DNA]</scope>
    <source>
        <strain evidence="2 3">AB-CW4</strain>
    </source>
</reference>
<name>A0ABU0WB53_9GAMM</name>
<evidence type="ECO:0000313" key="2">
    <source>
        <dbReference type="EMBL" id="MDQ2070170.1"/>
    </source>
</evidence>
<evidence type="ECO:0000313" key="3">
    <source>
        <dbReference type="Proteomes" id="UP001239019"/>
    </source>
</evidence>
<dbReference type="Proteomes" id="UP001239019">
    <property type="component" value="Unassembled WGS sequence"/>
</dbReference>
<gene>
    <name evidence="2" type="ORF">RBH19_09800</name>
</gene>
<evidence type="ECO:0000256" key="1">
    <source>
        <dbReference type="SAM" id="Phobius"/>
    </source>
</evidence>
<accession>A0ABU0WB53</accession>
<keyword evidence="1" id="KW-1133">Transmembrane helix</keyword>
<dbReference type="RefSeq" id="WP_306728668.1">
    <property type="nucleotide sequence ID" value="NZ_JAVDDT010000006.1"/>
</dbReference>
<protein>
    <submittedName>
        <fullName evidence="2">Uncharacterized protein</fullName>
    </submittedName>
</protein>